<accession>A0A0E9PKU6</accession>
<sequence length="17" mass="2094">MCKHFNFFCLVFSLLIM</sequence>
<dbReference type="EMBL" id="GBXM01103438">
    <property type="protein sequence ID" value="JAH05139.1"/>
    <property type="molecule type" value="Transcribed_RNA"/>
</dbReference>
<evidence type="ECO:0000313" key="1">
    <source>
        <dbReference type="EMBL" id="JAH05139.1"/>
    </source>
</evidence>
<proteinExistence type="predicted"/>
<protein>
    <submittedName>
        <fullName evidence="1">Uncharacterized protein</fullName>
    </submittedName>
</protein>
<name>A0A0E9PKU6_ANGAN</name>
<dbReference type="AlphaFoldDB" id="A0A0E9PKU6"/>
<reference evidence="1" key="2">
    <citation type="journal article" date="2015" name="Fish Shellfish Immunol.">
        <title>Early steps in the European eel (Anguilla anguilla)-Vibrio vulnificus interaction in the gills: Role of the RtxA13 toxin.</title>
        <authorList>
            <person name="Callol A."/>
            <person name="Pajuelo D."/>
            <person name="Ebbesson L."/>
            <person name="Teles M."/>
            <person name="MacKenzie S."/>
            <person name="Amaro C."/>
        </authorList>
    </citation>
    <scope>NUCLEOTIDE SEQUENCE</scope>
</reference>
<reference evidence="1" key="1">
    <citation type="submission" date="2014-11" db="EMBL/GenBank/DDBJ databases">
        <authorList>
            <person name="Amaro Gonzalez C."/>
        </authorList>
    </citation>
    <scope>NUCLEOTIDE SEQUENCE</scope>
</reference>
<organism evidence="1">
    <name type="scientific">Anguilla anguilla</name>
    <name type="common">European freshwater eel</name>
    <name type="synonym">Muraena anguilla</name>
    <dbReference type="NCBI Taxonomy" id="7936"/>
    <lineage>
        <taxon>Eukaryota</taxon>
        <taxon>Metazoa</taxon>
        <taxon>Chordata</taxon>
        <taxon>Craniata</taxon>
        <taxon>Vertebrata</taxon>
        <taxon>Euteleostomi</taxon>
        <taxon>Actinopterygii</taxon>
        <taxon>Neopterygii</taxon>
        <taxon>Teleostei</taxon>
        <taxon>Anguilliformes</taxon>
        <taxon>Anguillidae</taxon>
        <taxon>Anguilla</taxon>
    </lineage>
</organism>